<dbReference type="PROSITE" id="PS50977">
    <property type="entry name" value="HTH_TETR_2"/>
    <property type="match status" value="1"/>
</dbReference>
<dbReference type="GO" id="GO:0003677">
    <property type="term" value="F:DNA binding"/>
    <property type="evidence" value="ECO:0007669"/>
    <property type="project" value="UniProtKB-UniRule"/>
</dbReference>
<sequence length="188" mass="21648">MPTFTKAAIKATFISLLNKKPLNKITVKEIVEECGINRNSFYYHFDDIPSLLEEILVEEADRFVATETDNNTSVYESLISVIDYAFSNKSVIQHIYNSANRTTFDVYLNRICTHAIKSYFDKLEITKNIAEDDLDAMIMYYKCQLVGFIIDWLGGGMKYDLRIKMKRICELFEGSMESALDRCAKINA</sequence>
<organism evidence="2 3">
    <name type="scientific">Ruminococcus bromii</name>
    <dbReference type="NCBI Taxonomy" id="40518"/>
    <lineage>
        <taxon>Bacteria</taxon>
        <taxon>Bacillati</taxon>
        <taxon>Bacillota</taxon>
        <taxon>Clostridia</taxon>
        <taxon>Eubacteriales</taxon>
        <taxon>Oscillospiraceae</taxon>
        <taxon>Ruminococcus</taxon>
    </lineage>
</organism>
<dbReference type="RefSeq" id="WP_015522778.1">
    <property type="nucleotide sequence ID" value="NZ_CABMMZ010000045.1"/>
</dbReference>
<protein>
    <submittedName>
        <fullName evidence="2">Putative dihydroxyacetone kinase regulator</fullName>
    </submittedName>
</protein>
<accession>A0A2N0UIN1</accession>
<evidence type="ECO:0000313" key="3">
    <source>
        <dbReference type="Proteomes" id="UP000233425"/>
    </source>
</evidence>
<keyword evidence="1" id="KW-0238">DNA-binding</keyword>
<dbReference type="EMBL" id="NNSR01000045">
    <property type="protein sequence ID" value="PKD30795.1"/>
    <property type="molecule type" value="Genomic_DNA"/>
</dbReference>
<keyword evidence="2" id="KW-0418">Kinase</keyword>
<dbReference type="Gene3D" id="1.10.357.10">
    <property type="entry name" value="Tetracycline Repressor, domain 2"/>
    <property type="match status" value="1"/>
</dbReference>
<dbReference type="InterPro" id="IPR039532">
    <property type="entry name" value="TetR_C_Firmicutes"/>
</dbReference>
<dbReference type="PANTHER" id="PTHR43479:SF7">
    <property type="entry name" value="TETR-FAMILY TRANSCRIPTIONAL REGULATOR"/>
    <property type="match status" value="1"/>
</dbReference>
<dbReference type="Proteomes" id="UP000233425">
    <property type="component" value="Unassembled WGS sequence"/>
</dbReference>
<dbReference type="GeneID" id="93769145"/>
<reference evidence="2" key="1">
    <citation type="journal article" date="2018" name="Environ. Microbiol.">
        <title>Sporulation capability and amylosome conservation among diverse human colonic and rumen isolates of the keystone starch-degrader Ruminococcus bromii.</title>
        <authorList>
            <person name="Mukhopadhya I."/>
            <person name="Morais S."/>
            <person name="Laverde-Gomez J."/>
            <person name="Sheridan P.O."/>
            <person name="Walker A.W."/>
            <person name="Kelly W."/>
            <person name="Klieve A.V."/>
            <person name="Ouwerkerk D."/>
            <person name="Duncan S.H."/>
            <person name="Louis P."/>
            <person name="Koropatkin N."/>
            <person name="Cockburn D."/>
            <person name="Kibler R."/>
            <person name="Cooper P.J."/>
            <person name="Sandoval C."/>
            <person name="Crost E."/>
            <person name="Juge N."/>
            <person name="Bayer E.A."/>
            <person name="Flint H.J."/>
        </authorList>
    </citation>
    <scope>NUCLEOTIDE SEQUENCE [LARGE SCALE GENOMIC DNA]</scope>
    <source>
        <strain evidence="2">ATCC 27255</strain>
    </source>
</reference>
<evidence type="ECO:0000313" key="2">
    <source>
        <dbReference type="EMBL" id="PKD30795.1"/>
    </source>
</evidence>
<dbReference type="PANTHER" id="PTHR43479">
    <property type="entry name" value="ACREF/ENVCD OPERON REPRESSOR-RELATED"/>
    <property type="match status" value="1"/>
</dbReference>
<dbReference type="SUPFAM" id="SSF46689">
    <property type="entry name" value="Homeodomain-like"/>
    <property type="match status" value="1"/>
</dbReference>
<dbReference type="Pfam" id="PF00440">
    <property type="entry name" value="TetR_N"/>
    <property type="match status" value="1"/>
</dbReference>
<dbReference type="InterPro" id="IPR050624">
    <property type="entry name" value="HTH-type_Tx_Regulator"/>
</dbReference>
<dbReference type="AlphaFoldDB" id="A0A2N0UIN1"/>
<name>A0A2N0UIN1_9FIRM</name>
<dbReference type="Pfam" id="PF14278">
    <property type="entry name" value="TetR_C_8"/>
    <property type="match status" value="1"/>
</dbReference>
<proteinExistence type="predicted"/>
<dbReference type="InterPro" id="IPR009057">
    <property type="entry name" value="Homeodomain-like_sf"/>
</dbReference>
<gene>
    <name evidence="2" type="ORF">RBATCC27255_00926</name>
</gene>
<keyword evidence="2" id="KW-0808">Transferase</keyword>
<keyword evidence="3" id="KW-1185">Reference proteome</keyword>
<dbReference type="InterPro" id="IPR001647">
    <property type="entry name" value="HTH_TetR"/>
</dbReference>
<comment type="caution">
    <text evidence="2">The sequence shown here is derived from an EMBL/GenBank/DDBJ whole genome shotgun (WGS) entry which is preliminary data.</text>
</comment>
<dbReference type="GO" id="GO:0016301">
    <property type="term" value="F:kinase activity"/>
    <property type="evidence" value="ECO:0007669"/>
    <property type="project" value="UniProtKB-KW"/>
</dbReference>
<evidence type="ECO:0000256" key="1">
    <source>
        <dbReference type="ARBA" id="ARBA00023125"/>
    </source>
</evidence>